<dbReference type="SUPFAM" id="SSF81901">
    <property type="entry name" value="HCP-like"/>
    <property type="match status" value="1"/>
</dbReference>
<dbReference type="PANTHER" id="PTHR11102">
    <property type="entry name" value="SEL-1-LIKE PROTEIN"/>
    <property type="match status" value="1"/>
</dbReference>
<comment type="caution">
    <text evidence="2">The sequence shown here is derived from an EMBL/GenBank/DDBJ whole genome shotgun (WGS) entry which is preliminary data.</text>
</comment>
<feature type="chain" id="PRO_5004607238" description="Sel1 repeat family protein" evidence="1">
    <location>
        <begin position="24"/>
        <end position="108"/>
    </location>
</feature>
<evidence type="ECO:0000256" key="1">
    <source>
        <dbReference type="SAM" id="SignalP"/>
    </source>
</evidence>
<dbReference type="InterPro" id="IPR050767">
    <property type="entry name" value="Sel1_AlgK"/>
</dbReference>
<dbReference type="HOGENOM" id="CLU_2255820_0_0_4"/>
<dbReference type="PANTHER" id="PTHR11102:SF160">
    <property type="entry name" value="ERAD-ASSOCIATED E3 UBIQUITIN-PROTEIN LIGASE COMPONENT HRD3"/>
    <property type="match status" value="1"/>
</dbReference>
<dbReference type="AlphaFoldDB" id="T5LUG7"/>
<sequence>MMKSLLKALFFSFLLIGSSLSLADNVKEGNRLYAAGKYKEAMTCFMKPDAVTNPATMNRIGYMYKKGRGVEKNLAEAVKWYRKAAEAGFAAAQFNLGLTYEEGYGVTQ</sequence>
<dbReference type="SMART" id="SM00671">
    <property type="entry name" value="SEL1"/>
    <property type="match status" value="1"/>
</dbReference>
<reference evidence="2" key="1">
    <citation type="submission" date="2011-10" db="EMBL/GenBank/DDBJ databases">
        <title>The Genome Sequence of Oxalobacter formigenes HOxBLS.</title>
        <authorList>
            <consortium name="The Broad Institute Genome Sequencing Platform"/>
            <person name="Earl A."/>
            <person name="Ward D."/>
            <person name="Feldgarden M."/>
            <person name="Gevers D."/>
            <person name="Allison M.J."/>
            <person name="Humphrey S."/>
            <person name="Young S.K."/>
            <person name="Zeng Q."/>
            <person name="Gargeya S."/>
            <person name="Fitzgerald M."/>
            <person name="Haas B."/>
            <person name="Abouelleil A."/>
            <person name="Alvarado L."/>
            <person name="Arachchi H.M."/>
            <person name="Berlin A."/>
            <person name="Brown A."/>
            <person name="Chapman S.B."/>
            <person name="Chen Z."/>
            <person name="Dunbar C."/>
            <person name="Freedman E."/>
            <person name="Gearin G."/>
            <person name="Goldberg J."/>
            <person name="Griggs A."/>
            <person name="Gujja S."/>
            <person name="Heiman D."/>
            <person name="Howarth C."/>
            <person name="Larson L."/>
            <person name="Lui A."/>
            <person name="MacDonald P.J.P."/>
            <person name="Montmayeur A."/>
            <person name="Murphy C."/>
            <person name="Neiman D."/>
            <person name="Pearson M."/>
            <person name="Priest M."/>
            <person name="Roberts A."/>
            <person name="Saif S."/>
            <person name="Shea T."/>
            <person name="Shenoy N."/>
            <person name="Sisk P."/>
            <person name="Stolte C."/>
            <person name="Sykes S."/>
            <person name="Wortman J."/>
            <person name="Nusbaum C."/>
            <person name="Birren B."/>
        </authorList>
    </citation>
    <scope>NUCLEOTIDE SEQUENCE [LARGE SCALE GENOMIC DNA]</scope>
    <source>
        <strain evidence="2">HOxBLS</strain>
    </source>
</reference>
<evidence type="ECO:0008006" key="4">
    <source>
        <dbReference type="Google" id="ProtNLM"/>
    </source>
</evidence>
<dbReference type="EMBL" id="ACDP02000026">
    <property type="protein sequence ID" value="EQM95133.1"/>
    <property type="molecule type" value="Genomic_DNA"/>
</dbReference>
<keyword evidence="3" id="KW-1185">Reference proteome</keyword>
<keyword evidence="1" id="KW-0732">Signal</keyword>
<proteinExistence type="predicted"/>
<dbReference type="eggNOG" id="COG0790">
    <property type="taxonomic scope" value="Bacteria"/>
</dbReference>
<gene>
    <name evidence="2" type="ORF">OFAG_02296</name>
</gene>
<feature type="signal peptide" evidence="1">
    <location>
        <begin position="1"/>
        <end position="23"/>
    </location>
</feature>
<protein>
    <recommendedName>
        <fullName evidence="4">Sel1 repeat family protein</fullName>
    </recommendedName>
</protein>
<evidence type="ECO:0000313" key="3">
    <source>
        <dbReference type="Proteomes" id="UP000003973"/>
    </source>
</evidence>
<organism evidence="2 3">
    <name type="scientific">Oxalobacter paraformigenes</name>
    <dbReference type="NCBI Taxonomy" id="556268"/>
    <lineage>
        <taxon>Bacteria</taxon>
        <taxon>Pseudomonadati</taxon>
        <taxon>Pseudomonadota</taxon>
        <taxon>Betaproteobacteria</taxon>
        <taxon>Burkholderiales</taxon>
        <taxon>Oxalobacteraceae</taxon>
        <taxon>Oxalobacter</taxon>
    </lineage>
</organism>
<dbReference type="InterPro" id="IPR006597">
    <property type="entry name" value="Sel1-like"/>
</dbReference>
<dbReference type="Pfam" id="PF08238">
    <property type="entry name" value="Sel1"/>
    <property type="match status" value="2"/>
</dbReference>
<accession>T5LUG7</accession>
<dbReference type="InterPro" id="IPR011990">
    <property type="entry name" value="TPR-like_helical_dom_sf"/>
</dbReference>
<dbReference type="Proteomes" id="UP000003973">
    <property type="component" value="Unassembled WGS sequence"/>
</dbReference>
<dbReference type="RefSeq" id="WP_020995195.1">
    <property type="nucleotide sequence ID" value="NZ_KI392031.1"/>
</dbReference>
<evidence type="ECO:0000313" key="2">
    <source>
        <dbReference type="EMBL" id="EQM95133.1"/>
    </source>
</evidence>
<feature type="non-terminal residue" evidence="2">
    <location>
        <position position="108"/>
    </location>
</feature>
<dbReference type="Gene3D" id="1.25.40.10">
    <property type="entry name" value="Tetratricopeptide repeat domain"/>
    <property type="match status" value="1"/>
</dbReference>
<name>T5LUG7_9BURK</name>